<comment type="caution">
    <text evidence="1">The sequence shown here is derived from an EMBL/GenBank/DDBJ whole genome shotgun (WGS) entry which is preliminary data.</text>
</comment>
<dbReference type="AlphaFoldDB" id="A0A540L5P0"/>
<dbReference type="Proteomes" id="UP000315295">
    <property type="component" value="Unassembled WGS sequence"/>
</dbReference>
<organism evidence="1 2">
    <name type="scientific">Malus baccata</name>
    <name type="common">Siberian crab apple</name>
    <name type="synonym">Pyrus baccata</name>
    <dbReference type="NCBI Taxonomy" id="106549"/>
    <lineage>
        <taxon>Eukaryota</taxon>
        <taxon>Viridiplantae</taxon>
        <taxon>Streptophyta</taxon>
        <taxon>Embryophyta</taxon>
        <taxon>Tracheophyta</taxon>
        <taxon>Spermatophyta</taxon>
        <taxon>Magnoliopsida</taxon>
        <taxon>eudicotyledons</taxon>
        <taxon>Gunneridae</taxon>
        <taxon>Pentapetalae</taxon>
        <taxon>rosids</taxon>
        <taxon>fabids</taxon>
        <taxon>Rosales</taxon>
        <taxon>Rosaceae</taxon>
        <taxon>Amygdaloideae</taxon>
        <taxon>Maleae</taxon>
        <taxon>Malus</taxon>
    </lineage>
</organism>
<name>A0A540L5P0_MALBA</name>
<reference evidence="1 2" key="1">
    <citation type="journal article" date="2019" name="G3 (Bethesda)">
        <title>Sequencing of a Wild Apple (Malus baccata) Genome Unravels the Differences Between Cultivated and Wild Apple Species Regarding Disease Resistance and Cold Tolerance.</title>
        <authorList>
            <person name="Chen X."/>
        </authorList>
    </citation>
    <scope>NUCLEOTIDE SEQUENCE [LARGE SCALE GENOMIC DNA]</scope>
    <source>
        <strain evidence="2">cv. Shandingzi</strain>
        <tissue evidence="1">Leaves</tissue>
    </source>
</reference>
<dbReference type="EMBL" id="VIEB01000756">
    <property type="protein sequence ID" value="TQD81659.1"/>
    <property type="molecule type" value="Genomic_DNA"/>
</dbReference>
<proteinExistence type="predicted"/>
<gene>
    <name evidence="1" type="ORF">C1H46_032755</name>
</gene>
<accession>A0A540L5P0</accession>
<evidence type="ECO:0000313" key="1">
    <source>
        <dbReference type="EMBL" id="TQD81659.1"/>
    </source>
</evidence>
<keyword evidence="2" id="KW-1185">Reference proteome</keyword>
<sequence>MGKGGQSINGVAKEAKPFEQENMAAWLVDVNTTKILPFELPSIGIYLSPCPTTIKMVLGMLNRTT</sequence>
<dbReference type="STRING" id="106549.A0A540L5P0"/>
<evidence type="ECO:0000313" key="2">
    <source>
        <dbReference type="Proteomes" id="UP000315295"/>
    </source>
</evidence>
<protein>
    <submittedName>
        <fullName evidence="1">Uncharacterized protein</fullName>
    </submittedName>
</protein>